<feature type="transmembrane region" description="Helical" evidence="1">
    <location>
        <begin position="46"/>
        <end position="65"/>
    </location>
</feature>
<reference evidence="2" key="2">
    <citation type="submission" date="2021-04" db="EMBL/GenBank/DDBJ databases">
        <authorList>
            <person name="Podell S."/>
        </authorList>
    </citation>
    <scope>NUCLEOTIDE SEQUENCE</scope>
    <source>
        <strain evidence="2">Hildebrandi</strain>
    </source>
</reference>
<feature type="transmembrane region" description="Helical" evidence="1">
    <location>
        <begin position="77"/>
        <end position="98"/>
    </location>
</feature>
<gene>
    <name evidence="2" type="ORF">IV203_005279</name>
</gene>
<evidence type="ECO:0000256" key="1">
    <source>
        <dbReference type="SAM" id="Phobius"/>
    </source>
</evidence>
<name>A0A9K3PGS7_9STRA</name>
<proteinExistence type="predicted"/>
<sequence length="236" mass="25905">MAAVVCTTLGDVINSSCKAVSQVICLPCRALNLGCEKLGDVLCTPMMPFIAFTFGLMTPSLVYGIRAIDNYNCPDLFRWLITNAVFAIFHMVGCLYIVQKLKEPGSVVSNSATTAPGIAATTGLEGKTDSIKMEEGDYVRISNNFSVPQDHERGGPNSINRVKHVLCYDKGMAVYIVVILFWLVWVCIGINRRFSVDDANAACDELTSYMNVTIICGYIWMTMVGLAFCCSFLCLR</sequence>
<feature type="transmembrane region" description="Helical" evidence="1">
    <location>
        <begin position="212"/>
        <end position="235"/>
    </location>
</feature>
<protein>
    <submittedName>
        <fullName evidence="2">Uncharacterized protein</fullName>
    </submittedName>
</protein>
<keyword evidence="3" id="KW-1185">Reference proteome</keyword>
<reference evidence="2" key="1">
    <citation type="journal article" date="2021" name="Sci. Rep.">
        <title>Diploid genomic architecture of Nitzschia inconspicua, an elite biomass production diatom.</title>
        <authorList>
            <person name="Oliver A."/>
            <person name="Podell S."/>
            <person name="Pinowska A."/>
            <person name="Traller J.C."/>
            <person name="Smith S.R."/>
            <person name="McClure R."/>
            <person name="Beliaev A."/>
            <person name="Bohutskyi P."/>
            <person name="Hill E.A."/>
            <person name="Rabines A."/>
            <person name="Zheng H."/>
            <person name="Allen L.Z."/>
            <person name="Kuo A."/>
            <person name="Grigoriev I.V."/>
            <person name="Allen A.E."/>
            <person name="Hazlebeck D."/>
            <person name="Allen E.E."/>
        </authorList>
    </citation>
    <scope>NUCLEOTIDE SEQUENCE</scope>
    <source>
        <strain evidence="2">Hildebrandi</strain>
    </source>
</reference>
<feature type="transmembrane region" description="Helical" evidence="1">
    <location>
        <begin position="172"/>
        <end position="192"/>
    </location>
</feature>
<dbReference type="Proteomes" id="UP000693970">
    <property type="component" value="Unassembled WGS sequence"/>
</dbReference>
<dbReference type="EMBL" id="JAGRRH010000021">
    <property type="protein sequence ID" value="KAG7346211.1"/>
    <property type="molecule type" value="Genomic_DNA"/>
</dbReference>
<keyword evidence="1" id="KW-0472">Membrane</keyword>
<comment type="caution">
    <text evidence="2">The sequence shown here is derived from an EMBL/GenBank/DDBJ whole genome shotgun (WGS) entry which is preliminary data.</text>
</comment>
<keyword evidence="1" id="KW-1133">Transmembrane helix</keyword>
<evidence type="ECO:0000313" key="2">
    <source>
        <dbReference type="EMBL" id="KAG7346211.1"/>
    </source>
</evidence>
<accession>A0A9K3PGS7</accession>
<dbReference type="OrthoDB" id="42494at2759"/>
<dbReference type="AlphaFoldDB" id="A0A9K3PGS7"/>
<keyword evidence="1" id="KW-0812">Transmembrane</keyword>
<evidence type="ECO:0000313" key="3">
    <source>
        <dbReference type="Proteomes" id="UP000693970"/>
    </source>
</evidence>
<organism evidence="2 3">
    <name type="scientific">Nitzschia inconspicua</name>
    <dbReference type="NCBI Taxonomy" id="303405"/>
    <lineage>
        <taxon>Eukaryota</taxon>
        <taxon>Sar</taxon>
        <taxon>Stramenopiles</taxon>
        <taxon>Ochrophyta</taxon>
        <taxon>Bacillariophyta</taxon>
        <taxon>Bacillariophyceae</taxon>
        <taxon>Bacillariophycidae</taxon>
        <taxon>Bacillariales</taxon>
        <taxon>Bacillariaceae</taxon>
        <taxon>Nitzschia</taxon>
    </lineage>
</organism>